<accession>A0AAD1SXG8</accession>
<dbReference type="Pfam" id="PF15227">
    <property type="entry name" value="zf-C3HC4_4"/>
    <property type="match status" value="1"/>
</dbReference>
<keyword evidence="3" id="KW-0862">Zinc</keyword>
<keyword evidence="1" id="KW-0479">Metal-binding</keyword>
<dbReference type="Proteomes" id="UP001295444">
    <property type="component" value="Chromosome 09"/>
</dbReference>
<proteinExistence type="predicted"/>
<dbReference type="PROSITE" id="PS50089">
    <property type="entry name" value="ZF_RING_2"/>
    <property type="match status" value="1"/>
</dbReference>
<dbReference type="PROSITE" id="PS00518">
    <property type="entry name" value="ZF_RING_1"/>
    <property type="match status" value="1"/>
</dbReference>
<evidence type="ECO:0000313" key="6">
    <source>
        <dbReference type="EMBL" id="CAH2314298.1"/>
    </source>
</evidence>
<evidence type="ECO:0000256" key="1">
    <source>
        <dbReference type="ARBA" id="ARBA00022723"/>
    </source>
</evidence>
<dbReference type="InterPro" id="IPR017907">
    <property type="entry name" value="Znf_RING_CS"/>
</dbReference>
<keyword evidence="7" id="KW-1185">Reference proteome</keyword>
<evidence type="ECO:0000256" key="3">
    <source>
        <dbReference type="ARBA" id="ARBA00022833"/>
    </source>
</evidence>
<dbReference type="AlphaFoldDB" id="A0AAD1SXG8"/>
<protein>
    <submittedName>
        <fullName evidence="6">RING finger 39-like</fullName>
    </submittedName>
</protein>
<dbReference type="InterPro" id="IPR050143">
    <property type="entry name" value="TRIM/RBCC"/>
</dbReference>
<sequence>MSSPGSMQELQEGSVCPLCACYFEDPVTTECGHSYCRGCLVTHTGRKQSTSGQLICPKCGRAMSWKGVTTDIQLGVTTRIARRLNLPAPPKRKKFGAQGLQ</sequence>
<dbReference type="SMART" id="SM00184">
    <property type="entry name" value="RING"/>
    <property type="match status" value="1"/>
</dbReference>
<name>A0AAD1SXG8_PELCU</name>
<reference evidence="6" key="1">
    <citation type="submission" date="2022-03" db="EMBL/GenBank/DDBJ databases">
        <authorList>
            <person name="Alioto T."/>
            <person name="Alioto T."/>
            <person name="Gomez Garrido J."/>
        </authorList>
    </citation>
    <scope>NUCLEOTIDE SEQUENCE</scope>
</reference>
<dbReference type="InterPro" id="IPR013083">
    <property type="entry name" value="Znf_RING/FYVE/PHD"/>
</dbReference>
<dbReference type="GO" id="GO:0008270">
    <property type="term" value="F:zinc ion binding"/>
    <property type="evidence" value="ECO:0007669"/>
    <property type="project" value="UniProtKB-KW"/>
</dbReference>
<dbReference type="EMBL" id="OW240920">
    <property type="protein sequence ID" value="CAH2314298.1"/>
    <property type="molecule type" value="Genomic_DNA"/>
</dbReference>
<dbReference type="InterPro" id="IPR001841">
    <property type="entry name" value="Znf_RING"/>
</dbReference>
<keyword evidence="2 4" id="KW-0863">Zinc-finger</keyword>
<evidence type="ECO:0000259" key="5">
    <source>
        <dbReference type="PROSITE" id="PS50089"/>
    </source>
</evidence>
<dbReference type="SUPFAM" id="SSF57850">
    <property type="entry name" value="RING/U-box"/>
    <property type="match status" value="1"/>
</dbReference>
<organism evidence="6 7">
    <name type="scientific">Pelobates cultripes</name>
    <name type="common">Western spadefoot toad</name>
    <dbReference type="NCBI Taxonomy" id="61616"/>
    <lineage>
        <taxon>Eukaryota</taxon>
        <taxon>Metazoa</taxon>
        <taxon>Chordata</taxon>
        <taxon>Craniata</taxon>
        <taxon>Vertebrata</taxon>
        <taxon>Euteleostomi</taxon>
        <taxon>Amphibia</taxon>
        <taxon>Batrachia</taxon>
        <taxon>Anura</taxon>
        <taxon>Pelobatoidea</taxon>
        <taxon>Pelobatidae</taxon>
        <taxon>Pelobates</taxon>
    </lineage>
</organism>
<dbReference type="PANTHER" id="PTHR24103">
    <property type="entry name" value="E3 UBIQUITIN-PROTEIN LIGASE TRIM"/>
    <property type="match status" value="1"/>
</dbReference>
<gene>
    <name evidence="6" type="ORF">PECUL_23A037104</name>
</gene>
<evidence type="ECO:0000256" key="4">
    <source>
        <dbReference type="PROSITE-ProRule" id="PRU00175"/>
    </source>
</evidence>
<feature type="domain" description="RING-type" evidence="5">
    <location>
        <begin position="16"/>
        <end position="59"/>
    </location>
</feature>
<dbReference type="Gene3D" id="3.30.40.10">
    <property type="entry name" value="Zinc/RING finger domain, C3HC4 (zinc finger)"/>
    <property type="match status" value="1"/>
</dbReference>
<evidence type="ECO:0000313" key="7">
    <source>
        <dbReference type="Proteomes" id="UP001295444"/>
    </source>
</evidence>
<evidence type="ECO:0000256" key="2">
    <source>
        <dbReference type="ARBA" id="ARBA00022771"/>
    </source>
</evidence>